<organism evidence="2 3">
    <name type="scientific">Cirrhinus mrigala</name>
    <name type="common">Mrigala</name>
    <dbReference type="NCBI Taxonomy" id="683832"/>
    <lineage>
        <taxon>Eukaryota</taxon>
        <taxon>Metazoa</taxon>
        <taxon>Chordata</taxon>
        <taxon>Craniata</taxon>
        <taxon>Vertebrata</taxon>
        <taxon>Euteleostomi</taxon>
        <taxon>Actinopterygii</taxon>
        <taxon>Neopterygii</taxon>
        <taxon>Teleostei</taxon>
        <taxon>Ostariophysi</taxon>
        <taxon>Cypriniformes</taxon>
        <taxon>Cyprinidae</taxon>
        <taxon>Labeoninae</taxon>
        <taxon>Labeonini</taxon>
        <taxon>Cirrhinus</taxon>
    </lineage>
</organism>
<evidence type="ECO:0008006" key="4">
    <source>
        <dbReference type="Google" id="ProtNLM"/>
    </source>
</evidence>
<protein>
    <recommendedName>
        <fullName evidence="4">Gag protein</fullName>
    </recommendedName>
</protein>
<evidence type="ECO:0000313" key="3">
    <source>
        <dbReference type="Proteomes" id="UP001529510"/>
    </source>
</evidence>
<sequence length="254" mass="28669">MIVHGAKNQPVFEEETMGKLLAVGDIKALLAKIIGGAKMEEILQASGLERAVNSHYIDGTVYDVFRPAVWQALRAEYPTRNDPKALKGEQLGETENPVTYVQRQLKRWKQETEGNPEVDPLMATLFRNAIIEAMPQTVKSKLEDVVGLNSKTHKEFCDHVSHAVELYRKNEQKLLNQEKELQRKLTQLQLEELTAKHKKKVQAVVTKEESNQMTVMPSVNASHFPVQPSLPAATPPNANMWMRTARPLPEELSN</sequence>
<gene>
    <name evidence="2" type="ORF">M9458_057373</name>
</gene>
<feature type="coiled-coil region" evidence="1">
    <location>
        <begin position="164"/>
        <end position="196"/>
    </location>
</feature>
<proteinExistence type="predicted"/>
<accession>A0ABD0MB85</accession>
<dbReference type="Proteomes" id="UP001529510">
    <property type="component" value="Unassembled WGS sequence"/>
</dbReference>
<reference evidence="2 3" key="1">
    <citation type="submission" date="2024-05" db="EMBL/GenBank/DDBJ databases">
        <title>Genome sequencing and assembly of Indian major carp, Cirrhinus mrigala (Hamilton, 1822).</title>
        <authorList>
            <person name="Mohindra V."/>
            <person name="Chowdhury L.M."/>
            <person name="Lal K."/>
            <person name="Jena J.K."/>
        </authorList>
    </citation>
    <scope>NUCLEOTIDE SEQUENCE [LARGE SCALE GENOMIC DNA]</scope>
    <source>
        <strain evidence="2">CM1030</strain>
        <tissue evidence="2">Blood</tissue>
    </source>
</reference>
<name>A0ABD0MB85_CIRMR</name>
<dbReference type="EMBL" id="JAMKFB020000766">
    <property type="protein sequence ID" value="KAL0147323.1"/>
    <property type="molecule type" value="Genomic_DNA"/>
</dbReference>
<dbReference type="AlphaFoldDB" id="A0ABD0MB85"/>
<keyword evidence="3" id="KW-1185">Reference proteome</keyword>
<evidence type="ECO:0000313" key="2">
    <source>
        <dbReference type="EMBL" id="KAL0147323.1"/>
    </source>
</evidence>
<evidence type="ECO:0000256" key="1">
    <source>
        <dbReference type="SAM" id="Coils"/>
    </source>
</evidence>
<comment type="caution">
    <text evidence="2">The sequence shown here is derived from an EMBL/GenBank/DDBJ whole genome shotgun (WGS) entry which is preliminary data.</text>
</comment>
<keyword evidence="1" id="KW-0175">Coiled coil</keyword>